<keyword evidence="2" id="KW-1185">Reference proteome</keyword>
<evidence type="ECO:0000313" key="2">
    <source>
        <dbReference type="Proteomes" id="UP000824120"/>
    </source>
</evidence>
<accession>A0A9J5YML4</accession>
<protein>
    <submittedName>
        <fullName evidence="1">Uncharacterized protein</fullName>
    </submittedName>
</protein>
<dbReference type="Proteomes" id="UP000824120">
    <property type="component" value="Chromosome 6"/>
</dbReference>
<gene>
    <name evidence="1" type="ORF">H5410_033019</name>
</gene>
<dbReference type="AlphaFoldDB" id="A0A9J5YML4"/>
<name>A0A9J5YML4_SOLCO</name>
<evidence type="ECO:0000313" key="1">
    <source>
        <dbReference type="EMBL" id="KAG5601649.1"/>
    </source>
</evidence>
<reference evidence="1 2" key="1">
    <citation type="submission" date="2020-09" db="EMBL/GenBank/DDBJ databases">
        <title>De no assembly of potato wild relative species, Solanum commersonii.</title>
        <authorList>
            <person name="Cho K."/>
        </authorList>
    </citation>
    <scope>NUCLEOTIDE SEQUENCE [LARGE SCALE GENOMIC DNA]</scope>
    <source>
        <strain evidence="1">LZ3.2</strain>
        <tissue evidence="1">Leaf</tissue>
    </source>
</reference>
<dbReference type="EMBL" id="JACXVP010000006">
    <property type="protein sequence ID" value="KAG5601649.1"/>
    <property type="molecule type" value="Genomic_DNA"/>
</dbReference>
<organism evidence="1 2">
    <name type="scientific">Solanum commersonii</name>
    <name type="common">Commerson's wild potato</name>
    <name type="synonym">Commerson's nightshade</name>
    <dbReference type="NCBI Taxonomy" id="4109"/>
    <lineage>
        <taxon>Eukaryota</taxon>
        <taxon>Viridiplantae</taxon>
        <taxon>Streptophyta</taxon>
        <taxon>Embryophyta</taxon>
        <taxon>Tracheophyta</taxon>
        <taxon>Spermatophyta</taxon>
        <taxon>Magnoliopsida</taxon>
        <taxon>eudicotyledons</taxon>
        <taxon>Gunneridae</taxon>
        <taxon>Pentapetalae</taxon>
        <taxon>asterids</taxon>
        <taxon>lamiids</taxon>
        <taxon>Solanales</taxon>
        <taxon>Solanaceae</taxon>
        <taxon>Solanoideae</taxon>
        <taxon>Solaneae</taxon>
        <taxon>Solanum</taxon>
    </lineage>
</organism>
<sequence>MGWLDPDLCGSWGYQGVNLEAIKGIGGGMGKSKARWSEEGCITQSGWSRVSDEEKRALKKVYKATKAKLS</sequence>
<proteinExistence type="predicted"/>
<comment type="caution">
    <text evidence="1">The sequence shown here is derived from an EMBL/GenBank/DDBJ whole genome shotgun (WGS) entry which is preliminary data.</text>
</comment>